<organism evidence="1 2">
    <name type="scientific">Mesorhizobium tamadayense</name>
    <dbReference type="NCBI Taxonomy" id="425306"/>
    <lineage>
        <taxon>Bacteria</taxon>
        <taxon>Pseudomonadati</taxon>
        <taxon>Pseudomonadota</taxon>
        <taxon>Alphaproteobacteria</taxon>
        <taxon>Hyphomicrobiales</taxon>
        <taxon>Phyllobacteriaceae</taxon>
        <taxon>Mesorhizobium</taxon>
    </lineage>
</organism>
<dbReference type="RefSeq" id="WP_125005783.1">
    <property type="nucleotide sequence ID" value="NZ_RQXT01000058.1"/>
</dbReference>
<dbReference type="EMBL" id="RQXT01000058">
    <property type="protein sequence ID" value="RRH92175.1"/>
    <property type="molecule type" value="Genomic_DNA"/>
</dbReference>
<name>A0A3P3F0Q7_9HYPH</name>
<proteinExistence type="predicted"/>
<accession>A0A3P3F0Q7</accession>
<comment type="caution">
    <text evidence="1">The sequence shown here is derived from an EMBL/GenBank/DDBJ whole genome shotgun (WGS) entry which is preliminary data.</text>
</comment>
<reference evidence="1 2" key="1">
    <citation type="submission" date="2018-11" db="EMBL/GenBank/DDBJ databases">
        <title>the genome of Mesorhizobium tamadayense DSM 28320.</title>
        <authorList>
            <person name="Gao J."/>
        </authorList>
    </citation>
    <scope>NUCLEOTIDE SEQUENCE [LARGE SCALE GENOMIC DNA]</scope>
    <source>
        <strain evidence="1 2">DSM 28320</strain>
    </source>
</reference>
<dbReference type="Proteomes" id="UP000273786">
    <property type="component" value="Unassembled WGS sequence"/>
</dbReference>
<evidence type="ECO:0000313" key="2">
    <source>
        <dbReference type="Proteomes" id="UP000273786"/>
    </source>
</evidence>
<protein>
    <submittedName>
        <fullName evidence="1">Uncharacterized protein</fullName>
    </submittedName>
</protein>
<sequence>MDYERSIRINDQAYELTSFAKKYGLSLPIADAVLFARGPSRTVCDSAALAFLFAIATYARKQPAR</sequence>
<keyword evidence="2" id="KW-1185">Reference proteome</keyword>
<gene>
    <name evidence="1" type="ORF">EH240_31245</name>
</gene>
<dbReference type="AlphaFoldDB" id="A0A3P3F0Q7"/>
<evidence type="ECO:0000313" key="1">
    <source>
        <dbReference type="EMBL" id="RRH92175.1"/>
    </source>
</evidence>